<dbReference type="AlphaFoldDB" id="A0A3N0XH23"/>
<evidence type="ECO:0000313" key="2">
    <source>
        <dbReference type="EMBL" id="ROI24860.1"/>
    </source>
</evidence>
<organism evidence="2 3">
    <name type="scientific">Anabarilius grahami</name>
    <name type="common">Kanglang fish</name>
    <name type="synonym">Barilius grahami</name>
    <dbReference type="NCBI Taxonomy" id="495550"/>
    <lineage>
        <taxon>Eukaryota</taxon>
        <taxon>Metazoa</taxon>
        <taxon>Chordata</taxon>
        <taxon>Craniata</taxon>
        <taxon>Vertebrata</taxon>
        <taxon>Euteleostomi</taxon>
        <taxon>Actinopterygii</taxon>
        <taxon>Neopterygii</taxon>
        <taxon>Teleostei</taxon>
        <taxon>Ostariophysi</taxon>
        <taxon>Cypriniformes</taxon>
        <taxon>Xenocyprididae</taxon>
        <taxon>Xenocypridinae</taxon>
        <taxon>Xenocypridinae incertae sedis</taxon>
        <taxon>Anabarilius</taxon>
    </lineage>
</organism>
<keyword evidence="3" id="KW-1185">Reference proteome</keyword>
<dbReference type="Proteomes" id="UP000281406">
    <property type="component" value="Unassembled WGS sequence"/>
</dbReference>
<proteinExistence type="predicted"/>
<gene>
    <name evidence="2" type="ORF">DPX16_21212</name>
</gene>
<name>A0A3N0XH23_ANAGA</name>
<reference evidence="2 3" key="1">
    <citation type="submission" date="2018-10" db="EMBL/GenBank/DDBJ databases">
        <title>Genome assembly for a Yunnan-Guizhou Plateau 3E fish, Anabarilius grahami (Regan), and its evolutionary and genetic applications.</title>
        <authorList>
            <person name="Jiang W."/>
        </authorList>
    </citation>
    <scope>NUCLEOTIDE SEQUENCE [LARGE SCALE GENOMIC DNA]</scope>
    <source>
        <strain evidence="2">AG-KIZ</strain>
        <tissue evidence="2">Muscle</tissue>
    </source>
</reference>
<comment type="caution">
    <text evidence="2">The sequence shown here is derived from an EMBL/GenBank/DDBJ whole genome shotgun (WGS) entry which is preliminary data.</text>
</comment>
<feature type="region of interest" description="Disordered" evidence="1">
    <location>
        <begin position="51"/>
        <end position="97"/>
    </location>
</feature>
<evidence type="ECO:0000256" key="1">
    <source>
        <dbReference type="SAM" id="MobiDB-lite"/>
    </source>
</evidence>
<evidence type="ECO:0000313" key="3">
    <source>
        <dbReference type="Proteomes" id="UP000281406"/>
    </source>
</evidence>
<sequence>MWQIQDRPVEIARSRAGMDATGWIVAPLEGETGPLWAMTVFWEWRDRSALETHTERERPTPGLAPPLAPPPPPSDPCTAGHRTGIIHENFNRTSREH</sequence>
<accession>A0A3N0XH23</accession>
<dbReference type="EMBL" id="RJVU01073245">
    <property type="protein sequence ID" value="ROI24860.1"/>
    <property type="molecule type" value="Genomic_DNA"/>
</dbReference>
<feature type="compositionally biased region" description="Pro residues" evidence="1">
    <location>
        <begin position="62"/>
        <end position="75"/>
    </location>
</feature>
<protein>
    <submittedName>
        <fullName evidence="2">Uncharacterized protein</fullName>
    </submittedName>
</protein>